<dbReference type="PANTHER" id="PTHR10067">
    <property type="entry name" value="PHOSPHATIDYLSERINE DECARBOXYLASE"/>
    <property type="match status" value="1"/>
</dbReference>
<keyword evidence="10" id="KW-1208">Phospholipid metabolism</keyword>
<keyword evidence="9 13" id="KW-0456">Lyase</keyword>
<gene>
    <name evidence="13" type="primary">psd</name>
    <name evidence="13" type="ORF">MM817_02455</name>
</gene>
<dbReference type="GO" id="GO:0004609">
    <property type="term" value="F:phosphatidylserine decarboxylase activity"/>
    <property type="evidence" value="ECO:0007669"/>
    <property type="project" value="UniProtKB-EC"/>
</dbReference>
<keyword evidence="5" id="KW-0210">Decarboxylase</keyword>
<evidence type="ECO:0000256" key="1">
    <source>
        <dbReference type="ARBA" id="ARBA00001928"/>
    </source>
</evidence>
<dbReference type="InterPro" id="IPR033177">
    <property type="entry name" value="PSD-B"/>
</dbReference>
<evidence type="ECO:0000313" key="13">
    <source>
        <dbReference type="EMBL" id="MCI0184160.1"/>
    </source>
</evidence>
<protein>
    <recommendedName>
        <fullName evidence="3">phosphatidylserine decarboxylase</fullName>
        <ecNumber evidence="3">4.1.1.65</ecNumber>
    </recommendedName>
</protein>
<sequence length="297" mass="33551">MNRWDPWRLGLLVLPKRLLTALAGRVCRSSLSRPLIPAFIWMYHIDYKEAEKPYQSYRSLTEFFSRRVKRATDRCDKETVESFIVSPADGHIAEVGHIESDRAIQAKGVYYSVSALLAENAMQFNLGTYITIYLSPADYHRIHVPVNASARRIVHIPGTLFPVNRLGVKHITSLFTRNERMITWFHKNAQSIAMVKVGSTIVGSVQLDREFGVNASLYQRSIGNPVVVWNGDRMMHQGDECAWFEFGSTVILLFPPQAAIISVQKGDRVKALQIIGTWISPQCADEEDRKTAGDGLT</sequence>
<organism evidence="13 14">
    <name type="scientific">Sulfoacidibacillus ferrooxidans</name>
    <dbReference type="NCBI Taxonomy" id="2005001"/>
    <lineage>
        <taxon>Bacteria</taxon>
        <taxon>Bacillati</taxon>
        <taxon>Bacillota</taxon>
        <taxon>Bacilli</taxon>
        <taxon>Bacillales</taxon>
        <taxon>Alicyclobacillaceae</taxon>
        <taxon>Sulfoacidibacillus</taxon>
    </lineage>
</organism>
<dbReference type="AlphaFoldDB" id="A0A9X1VBC5"/>
<keyword evidence="8" id="KW-0594">Phospholipid biosynthesis</keyword>
<evidence type="ECO:0000256" key="4">
    <source>
        <dbReference type="ARBA" id="ARBA00022516"/>
    </source>
</evidence>
<keyword evidence="4" id="KW-0444">Lipid biosynthesis</keyword>
<evidence type="ECO:0000313" key="14">
    <source>
        <dbReference type="Proteomes" id="UP001139263"/>
    </source>
</evidence>
<dbReference type="GO" id="GO:0006646">
    <property type="term" value="P:phosphatidylethanolamine biosynthetic process"/>
    <property type="evidence" value="ECO:0007669"/>
    <property type="project" value="TreeGrafter"/>
</dbReference>
<comment type="pathway">
    <text evidence="2">Lipid metabolism.</text>
</comment>
<dbReference type="InterPro" id="IPR003817">
    <property type="entry name" value="PS_Dcarbxylase"/>
</dbReference>
<accession>A0A9X1VBC5</accession>
<keyword evidence="7" id="KW-0865">Zymogen</keyword>
<evidence type="ECO:0000256" key="10">
    <source>
        <dbReference type="ARBA" id="ARBA00023264"/>
    </source>
</evidence>
<keyword evidence="11" id="KW-0670">Pyruvate</keyword>
<evidence type="ECO:0000256" key="2">
    <source>
        <dbReference type="ARBA" id="ARBA00005189"/>
    </source>
</evidence>
<comment type="cofactor">
    <cofactor evidence="1">
        <name>pyruvate</name>
        <dbReference type="ChEBI" id="CHEBI:15361"/>
    </cofactor>
</comment>
<dbReference type="Proteomes" id="UP001139263">
    <property type="component" value="Unassembled WGS sequence"/>
</dbReference>
<evidence type="ECO:0000256" key="3">
    <source>
        <dbReference type="ARBA" id="ARBA00012243"/>
    </source>
</evidence>
<keyword evidence="6" id="KW-0443">Lipid metabolism</keyword>
<dbReference type="PANTHER" id="PTHR10067:SF6">
    <property type="entry name" value="PHOSPHATIDYLSERINE DECARBOXYLASE PROENZYME, MITOCHONDRIAL"/>
    <property type="match status" value="1"/>
</dbReference>
<comment type="caution">
    <text evidence="13">The sequence shown here is derived from an EMBL/GenBank/DDBJ whole genome shotgun (WGS) entry which is preliminary data.</text>
</comment>
<keyword evidence="14" id="KW-1185">Reference proteome</keyword>
<evidence type="ECO:0000256" key="7">
    <source>
        <dbReference type="ARBA" id="ARBA00023145"/>
    </source>
</evidence>
<evidence type="ECO:0000256" key="9">
    <source>
        <dbReference type="ARBA" id="ARBA00023239"/>
    </source>
</evidence>
<dbReference type="EMBL" id="JALBUF010000009">
    <property type="protein sequence ID" value="MCI0184160.1"/>
    <property type="molecule type" value="Genomic_DNA"/>
</dbReference>
<evidence type="ECO:0000256" key="5">
    <source>
        <dbReference type="ARBA" id="ARBA00022793"/>
    </source>
</evidence>
<dbReference type="NCBIfam" id="TIGR00163">
    <property type="entry name" value="PS_decarb"/>
    <property type="match status" value="1"/>
</dbReference>
<comment type="pathway">
    <text evidence="12">Phospholipid metabolism; phosphatidylethanolamine biosynthesis.</text>
</comment>
<reference evidence="13" key="1">
    <citation type="submission" date="2022-03" db="EMBL/GenBank/DDBJ databases">
        <title>Draft Genome Sequence of Firmicute Strain S0AB, a Heterotrophic Iron/Sulfur-Oxidizing Extreme Acidophile.</title>
        <authorList>
            <person name="Vergara E."/>
            <person name="Pakostova E."/>
            <person name="Johnson D.B."/>
            <person name="Holmes D.S."/>
        </authorList>
    </citation>
    <scope>NUCLEOTIDE SEQUENCE</scope>
    <source>
        <strain evidence="13">S0AB</strain>
    </source>
</reference>
<evidence type="ECO:0000256" key="11">
    <source>
        <dbReference type="ARBA" id="ARBA00023317"/>
    </source>
</evidence>
<evidence type="ECO:0000256" key="12">
    <source>
        <dbReference type="ARBA" id="ARBA00024326"/>
    </source>
</evidence>
<dbReference type="EC" id="4.1.1.65" evidence="3"/>
<name>A0A9X1VBC5_9BACL</name>
<evidence type="ECO:0000256" key="8">
    <source>
        <dbReference type="ARBA" id="ARBA00023209"/>
    </source>
</evidence>
<proteinExistence type="predicted"/>
<dbReference type="Pfam" id="PF02666">
    <property type="entry name" value="PS_Dcarbxylase"/>
    <property type="match status" value="1"/>
</dbReference>
<dbReference type="RefSeq" id="WP_241715567.1">
    <property type="nucleotide sequence ID" value="NZ_JALBUF010000009.1"/>
</dbReference>
<evidence type="ECO:0000256" key="6">
    <source>
        <dbReference type="ARBA" id="ARBA00023098"/>
    </source>
</evidence>